<accession>A0ABW3HSC3</accession>
<dbReference type="SUPFAM" id="SSF51905">
    <property type="entry name" value="FAD/NAD(P)-binding domain"/>
    <property type="match status" value="1"/>
</dbReference>
<dbReference type="EC" id="1.-.-.-" evidence="6"/>
<dbReference type="Proteomes" id="UP001596989">
    <property type="component" value="Unassembled WGS sequence"/>
</dbReference>
<keyword evidence="7" id="KW-1185">Reference proteome</keyword>
<dbReference type="RefSeq" id="WP_377564984.1">
    <property type="nucleotide sequence ID" value="NZ_JBHTJZ010000021.1"/>
</dbReference>
<reference evidence="7" key="1">
    <citation type="journal article" date="2019" name="Int. J. Syst. Evol. Microbiol.">
        <title>The Global Catalogue of Microorganisms (GCM) 10K type strain sequencing project: providing services to taxonomists for standard genome sequencing and annotation.</title>
        <authorList>
            <consortium name="The Broad Institute Genomics Platform"/>
            <consortium name="The Broad Institute Genome Sequencing Center for Infectious Disease"/>
            <person name="Wu L."/>
            <person name="Ma J."/>
        </authorList>
    </citation>
    <scope>NUCLEOTIDE SEQUENCE [LARGE SCALE GENOMIC DNA]</scope>
    <source>
        <strain evidence="7">CCUG 59129</strain>
    </source>
</reference>
<gene>
    <name evidence="6" type="ORF">ACFQ2I_13880</name>
</gene>
<keyword evidence="2" id="KW-0479">Metal-binding</keyword>
<organism evidence="6 7">
    <name type="scientific">Paenibacillus chungangensis</name>
    <dbReference type="NCBI Taxonomy" id="696535"/>
    <lineage>
        <taxon>Bacteria</taxon>
        <taxon>Bacillati</taxon>
        <taxon>Bacillota</taxon>
        <taxon>Bacilli</taxon>
        <taxon>Bacillales</taxon>
        <taxon>Paenibacillaceae</taxon>
        <taxon>Paenibacillus</taxon>
    </lineage>
</organism>
<dbReference type="EMBL" id="JBHTJZ010000021">
    <property type="protein sequence ID" value="MFD0960478.1"/>
    <property type="molecule type" value="Genomic_DNA"/>
</dbReference>
<evidence type="ECO:0000256" key="4">
    <source>
        <dbReference type="ARBA" id="ARBA00023004"/>
    </source>
</evidence>
<keyword evidence="1" id="KW-0004">4Fe-4S</keyword>
<dbReference type="PANTHER" id="PTHR43498">
    <property type="entry name" value="FERREDOXIN:COB-COM HETERODISULFIDE REDUCTASE SUBUNIT A"/>
    <property type="match status" value="1"/>
</dbReference>
<evidence type="ECO:0000256" key="1">
    <source>
        <dbReference type="ARBA" id="ARBA00022485"/>
    </source>
</evidence>
<protein>
    <submittedName>
        <fullName evidence="6">FAD-dependent oxidoreductase</fullName>
        <ecNumber evidence="6">1.-.-.-</ecNumber>
    </submittedName>
</protein>
<name>A0ABW3HSC3_9BACL</name>
<comment type="caution">
    <text evidence="6">The sequence shown here is derived from an EMBL/GenBank/DDBJ whole genome shotgun (WGS) entry which is preliminary data.</text>
</comment>
<evidence type="ECO:0000256" key="2">
    <source>
        <dbReference type="ARBA" id="ARBA00022723"/>
    </source>
</evidence>
<evidence type="ECO:0000313" key="7">
    <source>
        <dbReference type="Proteomes" id="UP001596989"/>
    </source>
</evidence>
<evidence type="ECO:0000256" key="3">
    <source>
        <dbReference type="ARBA" id="ARBA00023002"/>
    </source>
</evidence>
<dbReference type="PANTHER" id="PTHR43498:SF1">
    <property type="entry name" value="COB--COM HETERODISULFIDE REDUCTASE IRON-SULFUR SUBUNIT A"/>
    <property type="match status" value="1"/>
</dbReference>
<dbReference type="Gene3D" id="3.50.50.60">
    <property type="entry name" value="FAD/NAD(P)-binding domain"/>
    <property type="match status" value="1"/>
</dbReference>
<dbReference type="GO" id="GO:0016491">
    <property type="term" value="F:oxidoreductase activity"/>
    <property type="evidence" value="ECO:0007669"/>
    <property type="project" value="UniProtKB-KW"/>
</dbReference>
<dbReference type="Pfam" id="PF12831">
    <property type="entry name" value="FAD_oxidored"/>
    <property type="match status" value="1"/>
</dbReference>
<keyword evidence="3 6" id="KW-0560">Oxidoreductase</keyword>
<keyword evidence="4" id="KW-0408">Iron</keyword>
<proteinExistence type="predicted"/>
<evidence type="ECO:0000313" key="6">
    <source>
        <dbReference type="EMBL" id="MFD0960478.1"/>
    </source>
</evidence>
<evidence type="ECO:0000256" key="5">
    <source>
        <dbReference type="ARBA" id="ARBA00023014"/>
    </source>
</evidence>
<keyword evidence="5" id="KW-0411">Iron-sulfur</keyword>
<dbReference type="InterPro" id="IPR039650">
    <property type="entry name" value="HdrA-like"/>
</dbReference>
<dbReference type="InterPro" id="IPR036188">
    <property type="entry name" value="FAD/NAD-bd_sf"/>
</dbReference>
<sequence length="517" mass="57543">MTDFRNLKYYVETPPLDAPVSVEADLCIYGGSSAGIAAAVQARRMGLRVVIAEFGNHLGGLTTGGLGATDIGNKAAIGGISREFYSTLGTHYGTETDGGTQWTFEPSVAGQVYQRWLEENEIEVYCQRRLKQVGKGSDGRIKELIMENGDIFRAAMFIDATYEGDLMAMAGVSYHVGREANSVYQETLNGVHYGHPHHRFETWIDPYRIPGKPDSGLLPGVTDAPLLKQGEGDASVQAYNFRICLTNMPENRLPFPQPPGYDPDEFQLLARYIQSGIWDAMQLHKMMPRGKSDLNNRGAVSTDYIGGNHKWPEASYKEREKIFQEHFRYNLGMLYFLANDESIPKAIRNEVSEWGLPADEYPATGHWTPQLYIREARRMISDVVMTEQHCRRLTIVEDPIGLAAYGIDSHHCRRVVIDGRCVNEGNVEIHTPAPFPVSYRSIVPKRGECANLLVPVCLSSSHIAFGSIRMEPVFMILGQSAATAAALALEADIPVQDVDYKPLRERLLADGQILDWA</sequence>